<dbReference type="InterPro" id="IPR009003">
    <property type="entry name" value="Peptidase_S1_PA"/>
</dbReference>
<dbReference type="EMBL" id="CP028103">
    <property type="protein sequence ID" value="AVQ30346.1"/>
    <property type="molecule type" value="Genomic_DNA"/>
</dbReference>
<dbReference type="GeneID" id="77467050"/>
<name>A0ABN5JG22_FUSVA</name>
<dbReference type="GO" id="GO:0006508">
    <property type="term" value="P:proteolysis"/>
    <property type="evidence" value="ECO:0007669"/>
    <property type="project" value="UniProtKB-KW"/>
</dbReference>
<dbReference type="InterPro" id="IPR043504">
    <property type="entry name" value="Peptidase_S1_PA_chymotrypsin"/>
</dbReference>
<sequence>MISYSGISEKLMLSTVKINTINGSGTGFFFKFKVGDDKEVPVLLTNKHVVNHNTKEKIQISFHIWADGKVSEENLSLALELDWVFHEEYDLCFAFIAPVLNYIKEFYQKEVAISYIDEEMIKENLSNLEALEEVTMIGYPIGLHDEINNLPIFRKGYTASHPALSFNKNGIALVDMACFPGSSGSPIFILNEGSYRDSKGIVIGSRLIFLGILFAGPTYNATGEIIEKEIDMKSNSISSVNIMINLGYYIQAKAVLDFKNIIIRKLENQ</sequence>
<proteinExistence type="predicted"/>
<accession>A0ABN5JG22</accession>
<dbReference type="Gene3D" id="2.40.10.10">
    <property type="entry name" value="Trypsin-like serine proteases"/>
    <property type="match status" value="2"/>
</dbReference>
<dbReference type="RefSeq" id="WP_005948917.1">
    <property type="nucleotide sequence ID" value="NZ_CP028103.1"/>
</dbReference>
<keyword evidence="1" id="KW-0378">Hydrolase</keyword>
<dbReference type="GO" id="GO:0008233">
    <property type="term" value="F:peptidase activity"/>
    <property type="evidence" value="ECO:0007669"/>
    <property type="project" value="UniProtKB-KW"/>
</dbReference>
<dbReference type="Pfam" id="PF13365">
    <property type="entry name" value="Trypsin_2"/>
    <property type="match status" value="1"/>
</dbReference>
<evidence type="ECO:0000313" key="2">
    <source>
        <dbReference type="Proteomes" id="UP000241238"/>
    </source>
</evidence>
<dbReference type="Proteomes" id="UP000241238">
    <property type="component" value="Chromosome"/>
</dbReference>
<dbReference type="SUPFAM" id="SSF50494">
    <property type="entry name" value="Trypsin-like serine proteases"/>
    <property type="match status" value="1"/>
</dbReference>
<keyword evidence="2" id="KW-1185">Reference proteome</keyword>
<reference evidence="2" key="1">
    <citation type="journal article" date="2018" name="MSphere">
        <title>Fusobacterium Genomics Using MinION and Illumina Sequencing Enables Genome Completion and Correction.</title>
        <authorList>
            <person name="Todd S.M."/>
            <person name="Settlage R.E."/>
            <person name="Lahmers K.K."/>
            <person name="Slade D.J."/>
        </authorList>
    </citation>
    <scope>NUCLEOTIDE SEQUENCE [LARGE SCALE GENOMIC DNA]</scope>
    <source>
        <strain evidence="2">ATCC 27725</strain>
    </source>
</reference>
<protein>
    <submittedName>
        <fullName evidence="1">Serine protease</fullName>
    </submittedName>
</protein>
<organism evidence="1 2">
    <name type="scientific">Fusobacterium varium ATCC 27725</name>
    <dbReference type="NCBI Taxonomy" id="469618"/>
    <lineage>
        <taxon>Bacteria</taxon>
        <taxon>Fusobacteriati</taxon>
        <taxon>Fusobacteriota</taxon>
        <taxon>Fusobacteriia</taxon>
        <taxon>Fusobacteriales</taxon>
        <taxon>Fusobacteriaceae</taxon>
        <taxon>Fusobacterium</taxon>
    </lineage>
</organism>
<evidence type="ECO:0000313" key="1">
    <source>
        <dbReference type="EMBL" id="AVQ30346.1"/>
    </source>
</evidence>
<keyword evidence="1" id="KW-0645">Protease</keyword>
<gene>
    <name evidence="1" type="ORF">C4N18_03530</name>
</gene>